<accession>A0A5C6M305</accession>
<feature type="domain" description="Transposase IS200-like" evidence="1">
    <location>
        <begin position="42"/>
        <end position="205"/>
    </location>
</feature>
<dbReference type="InterPro" id="IPR002686">
    <property type="entry name" value="Transposase_17"/>
</dbReference>
<comment type="caution">
    <text evidence="2">The sequence shown here is derived from an EMBL/GenBank/DDBJ whole genome shotgun (WGS) entry which is preliminary data.</text>
</comment>
<dbReference type="Gene3D" id="3.30.70.1290">
    <property type="entry name" value="Transposase IS200-like"/>
    <property type="match status" value="1"/>
</dbReference>
<organism evidence="2 3">
    <name type="scientific">Planctomyces bekefii</name>
    <dbReference type="NCBI Taxonomy" id="1653850"/>
    <lineage>
        <taxon>Bacteria</taxon>
        <taxon>Pseudomonadati</taxon>
        <taxon>Planctomycetota</taxon>
        <taxon>Planctomycetia</taxon>
        <taxon>Planctomycetales</taxon>
        <taxon>Planctomycetaceae</taxon>
        <taxon>Planctomyces</taxon>
    </lineage>
</organism>
<evidence type="ECO:0000259" key="1">
    <source>
        <dbReference type="SMART" id="SM01321"/>
    </source>
</evidence>
<proteinExistence type="predicted"/>
<reference evidence="2 3" key="2">
    <citation type="submission" date="2019-08" db="EMBL/GenBank/DDBJ databases">
        <authorList>
            <person name="Henke P."/>
        </authorList>
    </citation>
    <scope>NUCLEOTIDE SEQUENCE [LARGE SCALE GENOMIC DNA]</scope>
    <source>
        <strain evidence="2">Phe10_nw2017</strain>
    </source>
</reference>
<gene>
    <name evidence="2" type="ORF">E3A20_23920</name>
</gene>
<dbReference type="InterPro" id="IPR036515">
    <property type="entry name" value="Transposase_17_sf"/>
</dbReference>
<reference evidence="2 3" key="1">
    <citation type="submission" date="2019-08" db="EMBL/GenBank/DDBJ databases">
        <title>100 year-old enigma solved: identification of Planctomyces bekefii, the type genus and species of the phylum Planctomycetes.</title>
        <authorList>
            <person name="Svetlana D.N."/>
            <person name="Overmann J."/>
        </authorList>
    </citation>
    <scope>NUCLEOTIDE SEQUENCE [LARGE SCALE GENOMIC DNA]</scope>
    <source>
        <strain evidence="2">Phe10_nw2017</strain>
    </source>
</reference>
<dbReference type="GO" id="GO:0004803">
    <property type="term" value="F:transposase activity"/>
    <property type="evidence" value="ECO:0007669"/>
    <property type="project" value="InterPro"/>
</dbReference>
<dbReference type="GO" id="GO:0043565">
    <property type="term" value="F:sequence-specific DNA binding"/>
    <property type="evidence" value="ECO:0007669"/>
    <property type="project" value="TreeGrafter"/>
</dbReference>
<name>A0A5C6M305_9PLAN</name>
<evidence type="ECO:0000313" key="2">
    <source>
        <dbReference type="EMBL" id="TWW08479.1"/>
    </source>
</evidence>
<dbReference type="SUPFAM" id="SSF143422">
    <property type="entry name" value="Transposase IS200-like"/>
    <property type="match status" value="1"/>
</dbReference>
<keyword evidence="3" id="KW-1185">Reference proteome</keyword>
<dbReference type="SMART" id="SM01321">
    <property type="entry name" value="Y1_Tnp"/>
    <property type="match status" value="1"/>
</dbReference>
<dbReference type="InterPro" id="IPR052715">
    <property type="entry name" value="RAYT_transposase"/>
</dbReference>
<dbReference type="Proteomes" id="UP000321083">
    <property type="component" value="Unassembled WGS sequence"/>
</dbReference>
<dbReference type="PANTHER" id="PTHR36966">
    <property type="entry name" value="REP-ASSOCIATED TYROSINE TRANSPOSASE"/>
    <property type="match status" value="1"/>
</dbReference>
<dbReference type="AlphaFoldDB" id="A0A5C6M305"/>
<evidence type="ECO:0000313" key="3">
    <source>
        <dbReference type="Proteomes" id="UP000321083"/>
    </source>
</evidence>
<sequence length="242" mass="27413">MSGAAAKVLEDDPFFQVPPGFQGLDVQRQIVVYRRNLPHWRQEHGTYFVTARLADALPPLVLQELRQERLEFLKSAGTAFHSLQWQAFVRHQTARILQELDQGYGSCLLRDPAARDELAASLRHQHGRSCDIGCFVLMPNHWHALIRPYAGVELEVLLGRIKGFSAWQINRVLGAGGKLWGTESYDRLIRDGRHLANTMRYIVLNGQQACLPADDYQVWVSSEWEQAGWTAGAVISWDVLPS</sequence>
<protein>
    <recommendedName>
        <fullName evidence="1">Transposase IS200-like domain-containing protein</fullName>
    </recommendedName>
</protein>
<dbReference type="PANTHER" id="PTHR36966:SF1">
    <property type="entry name" value="REP-ASSOCIATED TYROSINE TRANSPOSASE"/>
    <property type="match status" value="1"/>
</dbReference>
<dbReference type="EMBL" id="SRHE01000648">
    <property type="protein sequence ID" value="TWW08479.1"/>
    <property type="molecule type" value="Genomic_DNA"/>
</dbReference>
<dbReference type="GO" id="GO:0006313">
    <property type="term" value="P:DNA transposition"/>
    <property type="evidence" value="ECO:0007669"/>
    <property type="project" value="InterPro"/>
</dbReference>